<dbReference type="OrthoDB" id="2548233at2759"/>
<evidence type="ECO:0000313" key="2">
    <source>
        <dbReference type="Proteomes" id="UP000244855"/>
    </source>
</evidence>
<evidence type="ECO:0008006" key="3">
    <source>
        <dbReference type="Google" id="ProtNLM"/>
    </source>
</evidence>
<organism evidence="1 2">
    <name type="scientific">Periconia macrospinosa</name>
    <dbReference type="NCBI Taxonomy" id="97972"/>
    <lineage>
        <taxon>Eukaryota</taxon>
        <taxon>Fungi</taxon>
        <taxon>Dikarya</taxon>
        <taxon>Ascomycota</taxon>
        <taxon>Pezizomycotina</taxon>
        <taxon>Dothideomycetes</taxon>
        <taxon>Pleosporomycetidae</taxon>
        <taxon>Pleosporales</taxon>
        <taxon>Massarineae</taxon>
        <taxon>Periconiaceae</taxon>
        <taxon>Periconia</taxon>
    </lineage>
</organism>
<dbReference type="EMBL" id="KZ805397">
    <property type="protein sequence ID" value="PVH99197.1"/>
    <property type="molecule type" value="Genomic_DNA"/>
</dbReference>
<dbReference type="Gene3D" id="3.30.559.30">
    <property type="entry name" value="Nonribosomal peptide synthetase, condensation domain"/>
    <property type="match status" value="1"/>
</dbReference>
<sequence length="465" mass="51834">MPPYTRSSHNERLFTRPLGPNETYINLVANLTPSPNRKGWYMHSFATIKPRGTLTSSLLPIILRKAWANLRFQQPSVAAYLTADEKHLAYQVPSSKDLEEWLDESFAVDKESEDAQTVIRSPRVPKYWTCTFIEKSQEVLCHTAHWRSDGIGVLQLLDALFSLVADAELQEPEGLPWGEEVSRLALSIEDVAAVPEHENKQQKEFAQTCLSTFGLTEGAVGIPYIENSGVEGGAMPGGTLIARTKFSEETTAEVVSRCKELGISVTSAVNSSIAAANWAFASADRKNQHYTSTARFSFKPYLSAPYNGPAYASALLTTGWMVSVNPRQSWEERARYYNSVYRAGISKDFIAAYRVYAQSICDAIAHAPKVVSPAAEVDISSIGVIEKHIKREYGDNDRALEVLDVGEGVETLGRSCGLFVWTFRNRLVLSVVFNEEFHRVKQMEAFNEAVKEDLLRELSIQSYKG</sequence>
<dbReference type="InterPro" id="IPR023213">
    <property type="entry name" value="CAT-like_dom_sf"/>
</dbReference>
<gene>
    <name evidence="1" type="ORF">DM02DRAFT_718963</name>
</gene>
<dbReference type="PANTHER" id="PTHR42034:SF1">
    <property type="entry name" value="CONDENSATION DOMAIN-CONTAINING PROTEIN"/>
    <property type="match status" value="1"/>
</dbReference>
<dbReference type="PANTHER" id="PTHR42034">
    <property type="entry name" value="CHROMOSOME 7, WHOLE GENOME SHOTGUN SEQUENCE-RELATED"/>
    <property type="match status" value="1"/>
</dbReference>
<evidence type="ECO:0000313" key="1">
    <source>
        <dbReference type="EMBL" id="PVH99197.1"/>
    </source>
</evidence>
<proteinExistence type="predicted"/>
<accession>A0A2V1DLW0</accession>
<dbReference type="Gene3D" id="3.30.559.10">
    <property type="entry name" value="Chloramphenicol acetyltransferase-like domain"/>
    <property type="match status" value="1"/>
</dbReference>
<keyword evidence="2" id="KW-1185">Reference proteome</keyword>
<dbReference type="AlphaFoldDB" id="A0A2V1DLW0"/>
<reference evidence="1 2" key="1">
    <citation type="journal article" date="2018" name="Sci. Rep.">
        <title>Comparative genomics provides insights into the lifestyle and reveals functional heterogeneity of dark septate endophytic fungi.</title>
        <authorList>
            <person name="Knapp D.G."/>
            <person name="Nemeth J.B."/>
            <person name="Barry K."/>
            <person name="Hainaut M."/>
            <person name="Henrissat B."/>
            <person name="Johnson J."/>
            <person name="Kuo A."/>
            <person name="Lim J.H.P."/>
            <person name="Lipzen A."/>
            <person name="Nolan M."/>
            <person name="Ohm R.A."/>
            <person name="Tamas L."/>
            <person name="Grigoriev I.V."/>
            <person name="Spatafora J.W."/>
            <person name="Nagy L.G."/>
            <person name="Kovacs G.M."/>
        </authorList>
    </citation>
    <scope>NUCLEOTIDE SEQUENCE [LARGE SCALE GENOMIC DNA]</scope>
    <source>
        <strain evidence="1 2">DSE2036</strain>
    </source>
</reference>
<name>A0A2V1DLW0_9PLEO</name>
<dbReference type="Proteomes" id="UP000244855">
    <property type="component" value="Unassembled WGS sequence"/>
</dbReference>
<protein>
    <recommendedName>
        <fullName evidence="3">CoA-dependent acyltransferase</fullName>
    </recommendedName>
</protein>